<organism evidence="2">
    <name type="scientific">Drosophila grimshawi</name>
    <name type="common">Hawaiian fruit fly</name>
    <name type="synonym">Idiomyia grimshawi</name>
    <dbReference type="NCBI Taxonomy" id="7222"/>
    <lineage>
        <taxon>Eukaryota</taxon>
        <taxon>Metazoa</taxon>
        <taxon>Ecdysozoa</taxon>
        <taxon>Arthropoda</taxon>
        <taxon>Hexapoda</taxon>
        <taxon>Insecta</taxon>
        <taxon>Pterygota</taxon>
        <taxon>Neoptera</taxon>
        <taxon>Endopterygota</taxon>
        <taxon>Diptera</taxon>
        <taxon>Brachycera</taxon>
        <taxon>Muscomorpha</taxon>
        <taxon>Ephydroidea</taxon>
        <taxon>Drosophilidae</taxon>
        <taxon>Drosophila</taxon>
        <taxon>Hawaiian Drosophila</taxon>
    </lineage>
</organism>
<dbReference type="EMBL" id="CH916374">
    <property type="protein sequence ID" value="EDV91162.1"/>
    <property type="molecule type" value="Genomic_DNA"/>
</dbReference>
<accession>B4JUJ2</accession>
<name>B4JUJ2_DROGR</name>
<dbReference type="Gene3D" id="1.10.1410.10">
    <property type="match status" value="1"/>
</dbReference>
<dbReference type="SUPFAM" id="SSF81631">
    <property type="entry name" value="PAP/OAS1 substrate-binding domain"/>
    <property type="match status" value="1"/>
</dbReference>
<sequence length="152" mass="17492">MSLNDSFNKYEMGETREVLQRQRLIANAIKSDVNWTHIANVGGGCPIVTVVYKPEGRQCDISFSCGLTYSQNMLVKHLFDMQPIARYMVIFLRGWIKDIQLHSEFRNHILILMVIFFLQHEHYLPGIDKLQANQSASIGGMCILRKTNQIGY</sequence>
<evidence type="ECO:0000313" key="1">
    <source>
        <dbReference type="EMBL" id="EDV91162.1"/>
    </source>
</evidence>
<dbReference type="STRING" id="7222.B4JUJ2"/>
<dbReference type="Proteomes" id="UP000001070">
    <property type="component" value="Unassembled WGS sequence"/>
</dbReference>
<dbReference type="InParanoid" id="B4JUJ2"/>
<protein>
    <submittedName>
        <fullName evidence="1">GH15676</fullName>
    </submittedName>
</protein>
<dbReference type="PhylomeDB" id="B4JUJ2"/>
<dbReference type="eggNOG" id="KOG2277">
    <property type="taxonomic scope" value="Eukaryota"/>
</dbReference>
<dbReference type="HOGENOM" id="CLU_1724202_0_0_1"/>
<proteinExistence type="predicted"/>
<dbReference type="AlphaFoldDB" id="B4JUJ2"/>
<dbReference type="OrthoDB" id="407432at2759"/>
<evidence type="ECO:0000313" key="2">
    <source>
        <dbReference type="Proteomes" id="UP000001070"/>
    </source>
</evidence>
<gene>
    <name evidence="1" type="primary">Dgri\GH15676</name>
    <name evidence="1" type="ORF">Dgri_GH15676</name>
</gene>
<keyword evidence="2" id="KW-1185">Reference proteome</keyword>
<reference evidence="1 2" key="1">
    <citation type="journal article" date="2007" name="Nature">
        <title>Evolution of genes and genomes on the Drosophila phylogeny.</title>
        <authorList>
            <consortium name="Drosophila 12 Genomes Consortium"/>
            <person name="Clark A.G."/>
            <person name="Eisen M.B."/>
            <person name="Smith D.R."/>
            <person name="Bergman C.M."/>
            <person name="Oliver B."/>
            <person name="Markow T.A."/>
            <person name="Kaufman T.C."/>
            <person name="Kellis M."/>
            <person name="Gelbart W."/>
            <person name="Iyer V.N."/>
            <person name="Pollard D.A."/>
            <person name="Sackton T.B."/>
            <person name="Larracuente A.M."/>
            <person name="Singh N.D."/>
            <person name="Abad J.P."/>
            <person name="Abt D.N."/>
            <person name="Adryan B."/>
            <person name="Aguade M."/>
            <person name="Akashi H."/>
            <person name="Anderson W.W."/>
            <person name="Aquadro C.F."/>
            <person name="Ardell D.H."/>
            <person name="Arguello R."/>
            <person name="Artieri C.G."/>
            <person name="Barbash D.A."/>
            <person name="Barker D."/>
            <person name="Barsanti P."/>
            <person name="Batterham P."/>
            <person name="Batzoglou S."/>
            <person name="Begun D."/>
            <person name="Bhutkar A."/>
            <person name="Blanco E."/>
            <person name="Bosak S.A."/>
            <person name="Bradley R.K."/>
            <person name="Brand A.D."/>
            <person name="Brent M.R."/>
            <person name="Brooks A.N."/>
            <person name="Brown R.H."/>
            <person name="Butlin R.K."/>
            <person name="Caggese C."/>
            <person name="Calvi B.R."/>
            <person name="Bernardo de Carvalho A."/>
            <person name="Caspi A."/>
            <person name="Castrezana S."/>
            <person name="Celniker S.E."/>
            <person name="Chang J.L."/>
            <person name="Chapple C."/>
            <person name="Chatterji S."/>
            <person name="Chinwalla A."/>
            <person name="Civetta A."/>
            <person name="Clifton S.W."/>
            <person name="Comeron J.M."/>
            <person name="Costello J.C."/>
            <person name="Coyne J.A."/>
            <person name="Daub J."/>
            <person name="David R.G."/>
            <person name="Delcher A.L."/>
            <person name="Delehaunty K."/>
            <person name="Do C.B."/>
            <person name="Ebling H."/>
            <person name="Edwards K."/>
            <person name="Eickbush T."/>
            <person name="Evans J.D."/>
            <person name="Filipski A."/>
            <person name="Findeiss S."/>
            <person name="Freyhult E."/>
            <person name="Fulton L."/>
            <person name="Fulton R."/>
            <person name="Garcia A.C."/>
            <person name="Gardiner A."/>
            <person name="Garfield D.A."/>
            <person name="Garvin B.E."/>
            <person name="Gibson G."/>
            <person name="Gilbert D."/>
            <person name="Gnerre S."/>
            <person name="Godfrey J."/>
            <person name="Good R."/>
            <person name="Gotea V."/>
            <person name="Gravely B."/>
            <person name="Greenberg A.J."/>
            <person name="Griffiths-Jones S."/>
            <person name="Gross S."/>
            <person name="Guigo R."/>
            <person name="Gustafson E.A."/>
            <person name="Haerty W."/>
            <person name="Hahn M.W."/>
            <person name="Halligan D.L."/>
            <person name="Halpern A.L."/>
            <person name="Halter G.M."/>
            <person name="Han M.V."/>
            <person name="Heger A."/>
            <person name="Hillier L."/>
            <person name="Hinrichs A.S."/>
            <person name="Holmes I."/>
            <person name="Hoskins R.A."/>
            <person name="Hubisz M.J."/>
            <person name="Hultmark D."/>
            <person name="Huntley M.A."/>
            <person name="Jaffe D.B."/>
            <person name="Jagadeeshan S."/>
            <person name="Jeck W.R."/>
            <person name="Johnson J."/>
            <person name="Jones C.D."/>
            <person name="Jordan W.C."/>
            <person name="Karpen G.H."/>
            <person name="Kataoka E."/>
            <person name="Keightley P.D."/>
            <person name="Kheradpour P."/>
            <person name="Kirkness E.F."/>
            <person name="Koerich L.B."/>
            <person name="Kristiansen K."/>
            <person name="Kudrna D."/>
            <person name="Kulathinal R.J."/>
            <person name="Kumar S."/>
            <person name="Kwok R."/>
            <person name="Lander E."/>
            <person name="Langley C.H."/>
            <person name="Lapoint R."/>
            <person name="Lazzaro B.P."/>
            <person name="Lee S.J."/>
            <person name="Levesque L."/>
            <person name="Li R."/>
            <person name="Lin C.F."/>
            <person name="Lin M.F."/>
            <person name="Lindblad-Toh K."/>
            <person name="Llopart A."/>
            <person name="Long M."/>
            <person name="Low L."/>
            <person name="Lozovsky E."/>
            <person name="Lu J."/>
            <person name="Luo M."/>
            <person name="Machado C.A."/>
            <person name="Makalowski W."/>
            <person name="Marzo M."/>
            <person name="Matsuda M."/>
            <person name="Matzkin L."/>
            <person name="McAllister B."/>
            <person name="McBride C.S."/>
            <person name="McKernan B."/>
            <person name="McKernan K."/>
            <person name="Mendez-Lago M."/>
            <person name="Minx P."/>
            <person name="Mollenhauer M.U."/>
            <person name="Montooth K."/>
            <person name="Mount S.M."/>
            <person name="Mu X."/>
            <person name="Myers E."/>
            <person name="Negre B."/>
            <person name="Newfeld S."/>
            <person name="Nielsen R."/>
            <person name="Noor M.A."/>
            <person name="O'Grady P."/>
            <person name="Pachter L."/>
            <person name="Papaceit M."/>
            <person name="Parisi M.J."/>
            <person name="Parisi M."/>
            <person name="Parts L."/>
            <person name="Pedersen J.S."/>
            <person name="Pesole G."/>
            <person name="Phillippy A.M."/>
            <person name="Ponting C.P."/>
            <person name="Pop M."/>
            <person name="Porcelli D."/>
            <person name="Powell J.R."/>
            <person name="Prohaska S."/>
            <person name="Pruitt K."/>
            <person name="Puig M."/>
            <person name="Quesneville H."/>
            <person name="Ram K.R."/>
            <person name="Rand D."/>
            <person name="Rasmussen M.D."/>
            <person name="Reed L.K."/>
            <person name="Reenan R."/>
            <person name="Reily A."/>
            <person name="Remington K.A."/>
            <person name="Rieger T.T."/>
            <person name="Ritchie M.G."/>
            <person name="Robin C."/>
            <person name="Rogers Y.H."/>
            <person name="Rohde C."/>
            <person name="Rozas J."/>
            <person name="Rubenfield M.J."/>
            <person name="Ruiz A."/>
            <person name="Russo S."/>
            <person name="Salzberg S.L."/>
            <person name="Sanchez-Gracia A."/>
            <person name="Saranga D.J."/>
            <person name="Sato H."/>
            <person name="Schaeffer S.W."/>
            <person name="Schatz M.C."/>
            <person name="Schlenke T."/>
            <person name="Schwartz R."/>
            <person name="Segarra C."/>
            <person name="Singh R.S."/>
            <person name="Sirot L."/>
            <person name="Sirota M."/>
            <person name="Sisneros N.B."/>
            <person name="Smith C.D."/>
            <person name="Smith T.F."/>
            <person name="Spieth J."/>
            <person name="Stage D.E."/>
            <person name="Stark A."/>
            <person name="Stephan W."/>
            <person name="Strausberg R.L."/>
            <person name="Strempel S."/>
            <person name="Sturgill D."/>
            <person name="Sutton G."/>
            <person name="Sutton G.G."/>
            <person name="Tao W."/>
            <person name="Teichmann S."/>
            <person name="Tobari Y.N."/>
            <person name="Tomimura Y."/>
            <person name="Tsolas J.M."/>
            <person name="Valente V.L."/>
            <person name="Venter E."/>
            <person name="Venter J.C."/>
            <person name="Vicario S."/>
            <person name="Vieira F.G."/>
            <person name="Vilella A.J."/>
            <person name="Villasante A."/>
            <person name="Walenz B."/>
            <person name="Wang J."/>
            <person name="Wasserman M."/>
            <person name="Watts T."/>
            <person name="Wilson D."/>
            <person name="Wilson R.K."/>
            <person name="Wing R.A."/>
            <person name="Wolfner M.F."/>
            <person name="Wong A."/>
            <person name="Wong G.K."/>
            <person name="Wu C.I."/>
            <person name="Wu G."/>
            <person name="Yamamoto D."/>
            <person name="Yang H.P."/>
            <person name="Yang S.P."/>
            <person name="Yorke J.A."/>
            <person name="Yoshida K."/>
            <person name="Zdobnov E."/>
            <person name="Zhang P."/>
            <person name="Zhang Y."/>
            <person name="Zimin A.V."/>
            <person name="Baldwin J."/>
            <person name="Abdouelleil A."/>
            <person name="Abdulkadir J."/>
            <person name="Abebe A."/>
            <person name="Abera B."/>
            <person name="Abreu J."/>
            <person name="Acer S.C."/>
            <person name="Aftuck L."/>
            <person name="Alexander A."/>
            <person name="An P."/>
            <person name="Anderson E."/>
            <person name="Anderson S."/>
            <person name="Arachi H."/>
            <person name="Azer M."/>
            <person name="Bachantsang P."/>
            <person name="Barry A."/>
            <person name="Bayul T."/>
            <person name="Berlin A."/>
            <person name="Bessette D."/>
            <person name="Bloom T."/>
            <person name="Blye J."/>
            <person name="Boguslavskiy L."/>
            <person name="Bonnet C."/>
            <person name="Boukhgalter B."/>
            <person name="Bourzgui I."/>
            <person name="Brown A."/>
            <person name="Cahill P."/>
            <person name="Channer S."/>
            <person name="Cheshatsang Y."/>
            <person name="Chuda L."/>
            <person name="Citroen M."/>
            <person name="Collymore A."/>
            <person name="Cooke P."/>
            <person name="Costello M."/>
            <person name="D'Aco K."/>
            <person name="Daza R."/>
            <person name="De Haan G."/>
            <person name="DeGray S."/>
            <person name="DeMaso C."/>
            <person name="Dhargay N."/>
            <person name="Dooley K."/>
            <person name="Dooley E."/>
            <person name="Doricent M."/>
            <person name="Dorje P."/>
            <person name="Dorjee K."/>
            <person name="Dupes A."/>
            <person name="Elong R."/>
            <person name="Falk J."/>
            <person name="Farina A."/>
            <person name="Faro S."/>
            <person name="Ferguson D."/>
            <person name="Fisher S."/>
            <person name="Foley C.D."/>
            <person name="Franke A."/>
            <person name="Friedrich D."/>
            <person name="Gadbois L."/>
            <person name="Gearin G."/>
            <person name="Gearin C.R."/>
            <person name="Giannoukos G."/>
            <person name="Goode T."/>
            <person name="Graham J."/>
            <person name="Grandbois E."/>
            <person name="Grewal S."/>
            <person name="Gyaltsen K."/>
            <person name="Hafez N."/>
            <person name="Hagos B."/>
            <person name="Hall J."/>
            <person name="Henson C."/>
            <person name="Hollinger A."/>
            <person name="Honan T."/>
            <person name="Huard M.D."/>
            <person name="Hughes L."/>
            <person name="Hurhula B."/>
            <person name="Husby M.E."/>
            <person name="Kamat A."/>
            <person name="Kanga B."/>
            <person name="Kashin S."/>
            <person name="Khazanovich D."/>
            <person name="Kisner P."/>
            <person name="Lance K."/>
            <person name="Lara M."/>
            <person name="Lee W."/>
            <person name="Lennon N."/>
            <person name="Letendre F."/>
            <person name="LeVine R."/>
            <person name="Lipovsky A."/>
            <person name="Liu X."/>
            <person name="Liu J."/>
            <person name="Liu S."/>
            <person name="Lokyitsang T."/>
            <person name="Lokyitsang Y."/>
            <person name="Lubonja R."/>
            <person name="Lui A."/>
            <person name="MacDonald P."/>
            <person name="Magnisalis V."/>
            <person name="Maru K."/>
            <person name="Matthews C."/>
            <person name="McCusker W."/>
            <person name="McDonough S."/>
            <person name="Mehta T."/>
            <person name="Meldrim J."/>
            <person name="Meneus L."/>
            <person name="Mihai O."/>
            <person name="Mihalev A."/>
            <person name="Mihova T."/>
            <person name="Mittelman R."/>
            <person name="Mlenga V."/>
            <person name="Montmayeur A."/>
            <person name="Mulrain L."/>
            <person name="Navidi A."/>
            <person name="Naylor J."/>
            <person name="Negash T."/>
            <person name="Nguyen T."/>
            <person name="Nguyen N."/>
            <person name="Nicol R."/>
            <person name="Norbu C."/>
            <person name="Norbu N."/>
            <person name="Novod N."/>
            <person name="O'Neill B."/>
            <person name="Osman S."/>
            <person name="Markiewicz E."/>
            <person name="Oyono O.L."/>
            <person name="Patti C."/>
            <person name="Phunkhang P."/>
            <person name="Pierre F."/>
            <person name="Priest M."/>
            <person name="Raghuraman S."/>
            <person name="Rege F."/>
            <person name="Reyes R."/>
            <person name="Rise C."/>
            <person name="Rogov P."/>
            <person name="Ross K."/>
            <person name="Ryan E."/>
            <person name="Settipalli S."/>
            <person name="Shea T."/>
            <person name="Sherpa N."/>
            <person name="Shi L."/>
            <person name="Shih D."/>
            <person name="Sparrow T."/>
            <person name="Spaulding J."/>
            <person name="Stalker J."/>
            <person name="Stange-Thomann N."/>
            <person name="Stavropoulos S."/>
            <person name="Stone C."/>
            <person name="Strader C."/>
            <person name="Tesfaye S."/>
            <person name="Thomson T."/>
            <person name="Thoulutsang Y."/>
            <person name="Thoulutsang D."/>
            <person name="Topham K."/>
            <person name="Topping I."/>
            <person name="Tsamla T."/>
            <person name="Vassiliev H."/>
            <person name="Vo A."/>
            <person name="Wangchuk T."/>
            <person name="Wangdi T."/>
            <person name="Weiand M."/>
            <person name="Wilkinson J."/>
            <person name="Wilson A."/>
            <person name="Yadav S."/>
            <person name="Young G."/>
            <person name="Yu Q."/>
            <person name="Zembek L."/>
            <person name="Zhong D."/>
            <person name="Zimmer A."/>
            <person name="Zwirko Z."/>
            <person name="Jaffe D.B."/>
            <person name="Alvarez P."/>
            <person name="Brockman W."/>
            <person name="Butler J."/>
            <person name="Chin C."/>
            <person name="Gnerre S."/>
            <person name="Grabherr M."/>
            <person name="Kleber M."/>
            <person name="Mauceli E."/>
            <person name="MacCallum I."/>
        </authorList>
    </citation>
    <scope>NUCLEOTIDE SEQUENCE [LARGE SCALE GENOMIC DNA]</scope>
    <source>
        <strain evidence="2">Tucson 15287-2541.00</strain>
    </source>
</reference>